<proteinExistence type="inferred from homology"/>
<evidence type="ECO:0000256" key="2">
    <source>
        <dbReference type="ARBA" id="ARBA00022857"/>
    </source>
</evidence>
<comment type="caution">
    <text evidence="7">The sequence shown here is derived from an EMBL/GenBank/DDBJ whole genome shotgun (WGS) entry which is preliminary data.</text>
</comment>
<dbReference type="AlphaFoldDB" id="A0A9P6C3K5"/>
<protein>
    <submittedName>
        <fullName evidence="7">Aldo/keto reductase</fullName>
    </submittedName>
</protein>
<accession>A0A9P6C3K5</accession>
<dbReference type="SUPFAM" id="SSF51430">
    <property type="entry name" value="NAD(P)-linked oxidoreductase"/>
    <property type="match status" value="1"/>
</dbReference>
<dbReference type="EMBL" id="MU151184">
    <property type="protein sequence ID" value="KAF9447820.1"/>
    <property type="molecule type" value="Genomic_DNA"/>
</dbReference>
<dbReference type="Pfam" id="PF00248">
    <property type="entry name" value="Aldo_ket_red"/>
    <property type="match status" value="1"/>
</dbReference>
<dbReference type="PRINTS" id="PR00069">
    <property type="entry name" value="ALDKETRDTASE"/>
</dbReference>
<feature type="domain" description="NADP-dependent oxidoreductase" evidence="6">
    <location>
        <begin position="23"/>
        <end position="199"/>
    </location>
</feature>
<dbReference type="InterPro" id="IPR023210">
    <property type="entry name" value="NADP_OxRdtase_dom"/>
</dbReference>
<evidence type="ECO:0000256" key="5">
    <source>
        <dbReference type="PIRSR" id="PIRSR000097-3"/>
    </source>
</evidence>
<evidence type="ECO:0000256" key="4">
    <source>
        <dbReference type="PIRSR" id="PIRSR000097-2"/>
    </source>
</evidence>
<feature type="binding site" evidence="4">
    <location>
        <position position="112"/>
    </location>
    <ligand>
        <name>substrate</name>
    </ligand>
</feature>
<keyword evidence="2" id="KW-0521">NADP</keyword>
<dbReference type="Gene3D" id="3.20.20.100">
    <property type="entry name" value="NADP-dependent oxidoreductase domain"/>
    <property type="match status" value="1"/>
</dbReference>
<dbReference type="PANTHER" id="PTHR43827:SF3">
    <property type="entry name" value="NADP-DEPENDENT OXIDOREDUCTASE DOMAIN-CONTAINING PROTEIN"/>
    <property type="match status" value="1"/>
</dbReference>
<evidence type="ECO:0000313" key="7">
    <source>
        <dbReference type="EMBL" id="KAF9447820.1"/>
    </source>
</evidence>
<keyword evidence="8" id="KW-1185">Reference proteome</keyword>
<dbReference type="GO" id="GO:0016616">
    <property type="term" value="F:oxidoreductase activity, acting on the CH-OH group of donors, NAD or NADP as acceptor"/>
    <property type="evidence" value="ECO:0007669"/>
    <property type="project" value="UniProtKB-ARBA"/>
</dbReference>
<sequence>MLDPKPRLPRDFRLNNGDVIPAIGVGCWMGKQGEGDHVISMVKTALVLGYRHIDTVSDEASVGQGIRESGVPRSELYITTKLASEDHWDPMSALETSLAKLGLDYVDLYLMHWPMALRADGSAVQPNETPTYIETWHAMQEVLKTGKTRAIGVSNLSQRLLSDLLAHPKTTIVPAVNQVEAHPCLPQHELRKFCRDKGILLGVQRGTAVVPKSVREERLIQNSSVIELSQDDMQLLDRLHLKQGMHRSVCGFHSLESGGSCFGWTYEQLGWGFCSGGIMRQ</sequence>
<dbReference type="InterPro" id="IPR020471">
    <property type="entry name" value="AKR"/>
</dbReference>
<dbReference type="OrthoDB" id="5945798at2759"/>
<dbReference type="InterPro" id="IPR036812">
    <property type="entry name" value="NAD(P)_OxRdtase_dom_sf"/>
</dbReference>
<evidence type="ECO:0000259" key="6">
    <source>
        <dbReference type="Pfam" id="PF00248"/>
    </source>
</evidence>
<evidence type="ECO:0000256" key="1">
    <source>
        <dbReference type="ARBA" id="ARBA00007905"/>
    </source>
</evidence>
<evidence type="ECO:0000313" key="8">
    <source>
        <dbReference type="Proteomes" id="UP000807342"/>
    </source>
</evidence>
<dbReference type="PIRSF" id="PIRSF000097">
    <property type="entry name" value="AKR"/>
    <property type="match status" value="1"/>
</dbReference>
<gene>
    <name evidence="7" type="ORF">P691DRAFT_793152</name>
</gene>
<evidence type="ECO:0000256" key="3">
    <source>
        <dbReference type="ARBA" id="ARBA00023002"/>
    </source>
</evidence>
<feature type="site" description="Lowers pKa of active site Tyr" evidence="5">
    <location>
        <position position="81"/>
    </location>
</feature>
<comment type="similarity">
    <text evidence="1">Belongs to the aldo/keto reductase family.</text>
</comment>
<dbReference type="Proteomes" id="UP000807342">
    <property type="component" value="Unassembled WGS sequence"/>
</dbReference>
<keyword evidence="3" id="KW-0560">Oxidoreductase</keyword>
<name>A0A9P6C3K5_9AGAR</name>
<organism evidence="7 8">
    <name type="scientific">Macrolepiota fuliginosa MF-IS2</name>
    <dbReference type="NCBI Taxonomy" id="1400762"/>
    <lineage>
        <taxon>Eukaryota</taxon>
        <taxon>Fungi</taxon>
        <taxon>Dikarya</taxon>
        <taxon>Basidiomycota</taxon>
        <taxon>Agaricomycotina</taxon>
        <taxon>Agaricomycetes</taxon>
        <taxon>Agaricomycetidae</taxon>
        <taxon>Agaricales</taxon>
        <taxon>Agaricineae</taxon>
        <taxon>Agaricaceae</taxon>
        <taxon>Macrolepiota</taxon>
    </lineage>
</organism>
<dbReference type="PANTHER" id="PTHR43827">
    <property type="entry name" value="2,5-DIKETO-D-GLUCONIC ACID REDUCTASE"/>
    <property type="match status" value="1"/>
</dbReference>
<reference evidence="7" key="1">
    <citation type="submission" date="2020-11" db="EMBL/GenBank/DDBJ databases">
        <authorList>
            <consortium name="DOE Joint Genome Institute"/>
            <person name="Ahrendt S."/>
            <person name="Riley R."/>
            <person name="Andreopoulos W."/>
            <person name="Labutti K."/>
            <person name="Pangilinan J."/>
            <person name="Ruiz-Duenas F.J."/>
            <person name="Barrasa J.M."/>
            <person name="Sanchez-Garcia M."/>
            <person name="Camarero S."/>
            <person name="Miyauchi S."/>
            <person name="Serrano A."/>
            <person name="Linde D."/>
            <person name="Babiker R."/>
            <person name="Drula E."/>
            <person name="Ayuso-Fernandez I."/>
            <person name="Pacheco R."/>
            <person name="Padilla G."/>
            <person name="Ferreira P."/>
            <person name="Barriuso J."/>
            <person name="Kellner H."/>
            <person name="Castanera R."/>
            <person name="Alfaro M."/>
            <person name="Ramirez L."/>
            <person name="Pisabarro A.G."/>
            <person name="Kuo A."/>
            <person name="Tritt A."/>
            <person name="Lipzen A."/>
            <person name="He G."/>
            <person name="Yan M."/>
            <person name="Ng V."/>
            <person name="Cullen D."/>
            <person name="Martin F."/>
            <person name="Rosso M.-N."/>
            <person name="Henrissat B."/>
            <person name="Hibbett D."/>
            <person name="Martinez A.T."/>
            <person name="Grigoriev I.V."/>
        </authorList>
    </citation>
    <scope>NUCLEOTIDE SEQUENCE</scope>
    <source>
        <strain evidence="7">MF-IS2</strain>
    </source>
</reference>